<evidence type="ECO:0000313" key="2">
    <source>
        <dbReference type="EMBL" id="RNA39079.1"/>
    </source>
</evidence>
<accession>A0A3M7STN8</accession>
<comment type="caution">
    <text evidence="2">The sequence shown here is derived from an EMBL/GenBank/DDBJ whole genome shotgun (WGS) entry which is preliminary data.</text>
</comment>
<feature type="region of interest" description="Disordered" evidence="1">
    <location>
        <begin position="1"/>
        <end position="30"/>
    </location>
</feature>
<organism evidence="2 3">
    <name type="scientific">Brachionus plicatilis</name>
    <name type="common">Marine rotifer</name>
    <name type="synonym">Brachionus muelleri</name>
    <dbReference type="NCBI Taxonomy" id="10195"/>
    <lineage>
        <taxon>Eukaryota</taxon>
        <taxon>Metazoa</taxon>
        <taxon>Spiralia</taxon>
        <taxon>Gnathifera</taxon>
        <taxon>Rotifera</taxon>
        <taxon>Eurotatoria</taxon>
        <taxon>Monogononta</taxon>
        <taxon>Pseudotrocha</taxon>
        <taxon>Ploima</taxon>
        <taxon>Brachionidae</taxon>
        <taxon>Brachionus</taxon>
    </lineage>
</organism>
<dbReference type="Proteomes" id="UP000276133">
    <property type="component" value="Unassembled WGS sequence"/>
</dbReference>
<sequence length="98" mass="11450">MIIEPTIDEAQKNADASKDDDDVDTDELNFNEPSTKRKRAKIAWIFQKQLENEFVVDYKIKQKVMMLIDALKFFTNANSNLVRCKSISKIDSYYHSEL</sequence>
<feature type="compositionally biased region" description="Acidic residues" evidence="1">
    <location>
        <begin position="18"/>
        <end position="29"/>
    </location>
</feature>
<evidence type="ECO:0000313" key="3">
    <source>
        <dbReference type="Proteomes" id="UP000276133"/>
    </source>
</evidence>
<gene>
    <name evidence="2" type="ORF">BpHYR1_012776</name>
</gene>
<protein>
    <submittedName>
        <fullName evidence="2">Uncharacterized protein</fullName>
    </submittedName>
</protein>
<dbReference type="AlphaFoldDB" id="A0A3M7STN8"/>
<name>A0A3M7STN8_BRAPC</name>
<evidence type="ECO:0000256" key="1">
    <source>
        <dbReference type="SAM" id="MobiDB-lite"/>
    </source>
</evidence>
<reference evidence="2 3" key="1">
    <citation type="journal article" date="2018" name="Sci. Rep.">
        <title>Genomic signatures of local adaptation to the degree of environmental predictability in rotifers.</title>
        <authorList>
            <person name="Franch-Gras L."/>
            <person name="Hahn C."/>
            <person name="Garcia-Roger E.M."/>
            <person name="Carmona M.J."/>
            <person name="Serra M."/>
            <person name="Gomez A."/>
        </authorList>
    </citation>
    <scope>NUCLEOTIDE SEQUENCE [LARGE SCALE GENOMIC DNA]</scope>
    <source>
        <strain evidence="2">HYR1</strain>
    </source>
</reference>
<dbReference type="EMBL" id="REGN01000792">
    <property type="protein sequence ID" value="RNA39079.1"/>
    <property type="molecule type" value="Genomic_DNA"/>
</dbReference>
<proteinExistence type="predicted"/>
<keyword evidence="3" id="KW-1185">Reference proteome</keyword>